<dbReference type="EMBL" id="JABEZW010000001">
    <property type="protein sequence ID" value="MBA0758013.1"/>
    <property type="molecule type" value="Genomic_DNA"/>
</dbReference>
<name>A0A7J9DBC4_9ROSI</name>
<gene>
    <name evidence="1" type="ORF">Gotri_021048</name>
</gene>
<keyword evidence="2" id="KW-1185">Reference proteome</keyword>
<dbReference type="Proteomes" id="UP000593568">
    <property type="component" value="Unassembled WGS sequence"/>
</dbReference>
<evidence type="ECO:0000313" key="1">
    <source>
        <dbReference type="EMBL" id="MBA0758013.1"/>
    </source>
</evidence>
<protein>
    <submittedName>
        <fullName evidence="1">Uncharacterized protein</fullName>
    </submittedName>
</protein>
<sequence>MILLMRDLVIQMNIVIENEGIPPNEAPSNPSHETSN</sequence>
<proteinExistence type="predicted"/>
<accession>A0A7J9DBC4</accession>
<comment type="caution">
    <text evidence="1">The sequence shown here is derived from an EMBL/GenBank/DDBJ whole genome shotgun (WGS) entry which is preliminary data.</text>
</comment>
<dbReference type="AlphaFoldDB" id="A0A7J9DBC4"/>
<organism evidence="1 2">
    <name type="scientific">Gossypium trilobum</name>
    <dbReference type="NCBI Taxonomy" id="34281"/>
    <lineage>
        <taxon>Eukaryota</taxon>
        <taxon>Viridiplantae</taxon>
        <taxon>Streptophyta</taxon>
        <taxon>Embryophyta</taxon>
        <taxon>Tracheophyta</taxon>
        <taxon>Spermatophyta</taxon>
        <taxon>Magnoliopsida</taxon>
        <taxon>eudicotyledons</taxon>
        <taxon>Gunneridae</taxon>
        <taxon>Pentapetalae</taxon>
        <taxon>rosids</taxon>
        <taxon>malvids</taxon>
        <taxon>Malvales</taxon>
        <taxon>Malvaceae</taxon>
        <taxon>Malvoideae</taxon>
        <taxon>Gossypium</taxon>
    </lineage>
</organism>
<evidence type="ECO:0000313" key="2">
    <source>
        <dbReference type="Proteomes" id="UP000593568"/>
    </source>
</evidence>
<reference evidence="1 2" key="1">
    <citation type="journal article" date="2019" name="Genome Biol. Evol.">
        <title>Insights into the evolution of the New World diploid cottons (Gossypium, subgenus Houzingenia) based on genome sequencing.</title>
        <authorList>
            <person name="Grover C.E."/>
            <person name="Arick M.A. 2nd"/>
            <person name="Thrash A."/>
            <person name="Conover J.L."/>
            <person name="Sanders W.S."/>
            <person name="Peterson D.G."/>
            <person name="Frelichowski J.E."/>
            <person name="Scheffler J.A."/>
            <person name="Scheffler B.E."/>
            <person name="Wendel J.F."/>
        </authorList>
    </citation>
    <scope>NUCLEOTIDE SEQUENCE [LARGE SCALE GENOMIC DNA]</scope>
    <source>
        <strain evidence="1">8</strain>
        <tissue evidence="1">Leaf</tissue>
    </source>
</reference>